<keyword evidence="6" id="KW-0150">Chloroplast</keyword>
<evidence type="ECO:0000256" key="2">
    <source>
        <dbReference type="ARBA" id="ARBA00022692"/>
    </source>
</evidence>
<dbReference type="EMBL" id="KC990831">
    <property type="protein sequence ID" value="AGR88193.1"/>
    <property type="molecule type" value="Genomic_DNA"/>
</dbReference>
<dbReference type="EMBL" id="KF285526">
    <property type="protein sequence ID" value="AGW30739.1"/>
    <property type="molecule type" value="Genomic_DNA"/>
</dbReference>
<keyword evidence="4 5" id="KW-0472">Membrane</keyword>
<dbReference type="EMBL" id="KF285522">
    <property type="protein sequence ID" value="AGW30495.1"/>
    <property type="molecule type" value="Genomic_DNA"/>
</dbReference>
<dbReference type="EMBL" id="KF285531">
    <property type="protein sequence ID" value="AGW31046.1"/>
    <property type="molecule type" value="Genomic_DNA"/>
</dbReference>
<keyword evidence="6" id="KW-0934">Plastid</keyword>
<gene>
    <name evidence="5 6" type="primary">psbN</name>
    <name evidence="6" type="ORF">OtCpg00190</name>
</gene>
<dbReference type="GO" id="GO:0015979">
    <property type="term" value="P:photosynthesis"/>
    <property type="evidence" value="ECO:0007669"/>
    <property type="project" value="InterPro"/>
</dbReference>
<dbReference type="HAMAP" id="MF_00293">
    <property type="entry name" value="PSII_PsbN"/>
    <property type="match status" value="1"/>
</dbReference>
<proteinExistence type="inferred from homology"/>
<dbReference type="EMBL" id="KF285527">
    <property type="protein sequence ID" value="AGW30801.1"/>
    <property type="molecule type" value="Genomic_DNA"/>
</dbReference>
<evidence type="ECO:0000313" key="18">
    <source>
        <dbReference type="EMBL" id="AGW31168.1"/>
    </source>
</evidence>
<evidence type="ECO:0000313" key="13">
    <source>
        <dbReference type="EMBL" id="AGW30863.1"/>
    </source>
</evidence>
<comment type="caution">
    <text evidence="5">Originally thought to be a component of PSII; based on experiments in Synechocystis, N.tabacum and barley, and its absence from PSII in T.elongatus and T.vulcanus, this is probably not true.</text>
</comment>
<evidence type="ECO:0000313" key="12">
    <source>
        <dbReference type="EMBL" id="AGW30801.1"/>
    </source>
</evidence>
<evidence type="ECO:0000313" key="6">
    <source>
        <dbReference type="EMBL" id="AGR88193.1"/>
    </source>
</evidence>
<evidence type="ECO:0000313" key="16">
    <source>
        <dbReference type="EMBL" id="AGW31046.1"/>
    </source>
</evidence>
<dbReference type="EMBL" id="KF285533">
    <property type="protein sequence ID" value="AGW31168.1"/>
    <property type="molecule type" value="Genomic_DNA"/>
</dbReference>
<dbReference type="SMR" id="S5PVQ0"/>
<evidence type="ECO:0000313" key="11">
    <source>
        <dbReference type="EMBL" id="AGW30739.1"/>
    </source>
</evidence>
<dbReference type="EMBL" id="KF285525">
    <property type="protein sequence ID" value="AGW30678.1"/>
    <property type="molecule type" value="Genomic_DNA"/>
</dbReference>
<dbReference type="EMBL" id="KF285523">
    <property type="protein sequence ID" value="AGW30556.1"/>
    <property type="molecule type" value="Genomic_DNA"/>
</dbReference>
<evidence type="ECO:0000256" key="3">
    <source>
        <dbReference type="ARBA" id="ARBA00022989"/>
    </source>
</evidence>
<keyword evidence="3 5" id="KW-1133">Transmembrane helix</keyword>
<keyword evidence="2 5" id="KW-0812">Transmembrane</keyword>
<dbReference type="EMBL" id="KF285530">
    <property type="protein sequence ID" value="AGW30985.1"/>
    <property type="molecule type" value="Genomic_DNA"/>
</dbReference>
<evidence type="ECO:0000256" key="1">
    <source>
        <dbReference type="ARBA" id="ARBA00004167"/>
    </source>
</evidence>
<comment type="similarity">
    <text evidence="5">Belongs to the PsbN family.</text>
</comment>
<dbReference type="RefSeq" id="YP_717222.1">
    <property type="nucleotide sequence ID" value="NC_008289.1"/>
</dbReference>
<dbReference type="GO" id="GO:0009535">
    <property type="term" value="C:chloroplast thylakoid membrane"/>
    <property type="evidence" value="ECO:0007669"/>
    <property type="project" value="UniProtKB-SubCell"/>
</dbReference>
<accession>S5PVQ0</accession>
<evidence type="ECO:0000313" key="10">
    <source>
        <dbReference type="EMBL" id="AGW30678.1"/>
    </source>
</evidence>
<sequence>MENSAFFYGVFLWCLLISVTGYSIYIGFGPPSKELRDPFEEHED</sequence>
<dbReference type="EMBL" id="KF285524">
    <property type="protein sequence ID" value="AGW30617.1"/>
    <property type="molecule type" value="Genomic_DNA"/>
</dbReference>
<feature type="transmembrane region" description="Helical" evidence="5">
    <location>
        <begin position="6"/>
        <end position="28"/>
    </location>
</feature>
<dbReference type="GeneID" id="4238783"/>
<dbReference type="PANTHER" id="PTHR35326:SF3">
    <property type="entry name" value="PROTEIN PSBN"/>
    <property type="match status" value="1"/>
</dbReference>
<evidence type="ECO:0000313" key="7">
    <source>
        <dbReference type="EMBL" id="AGW30495.1"/>
    </source>
</evidence>
<evidence type="ECO:0000313" key="9">
    <source>
        <dbReference type="EMBL" id="AGW30617.1"/>
    </source>
</evidence>
<geneLocation type="chloroplast" evidence="6"/>
<evidence type="ECO:0000313" key="15">
    <source>
        <dbReference type="EMBL" id="AGW30985.1"/>
    </source>
</evidence>
<dbReference type="InterPro" id="IPR003398">
    <property type="entry name" value="PSII_PsbN"/>
</dbReference>
<dbReference type="EMBL" id="KF285532">
    <property type="protein sequence ID" value="AGW31107.1"/>
    <property type="molecule type" value="Genomic_DNA"/>
</dbReference>
<dbReference type="AlphaFoldDB" id="S5PVQ0"/>
<dbReference type="PANTHER" id="PTHR35326">
    <property type="entry name" value="PROTEIN PSBN"/>
    <property type="match status" value="1"/>
</dbReference>
<dbReference type="EMBL" id="KF285528">
    <property type="protein sequence ID" value="AGW30863.1"/>
    <property type="molecule type" value="Genomic_DNA"/>
</dbReference>
<evidence type="ECO:0000313" key="8">
    <source>
        <dbReference type="EMBL" id="AGW30556.1"/>
    </source>
</evidence>
<dbReference type="KEGG" id="ota:OstapCp19"/>
<organism evidence="6">
    <name type="scientific">Ostreococcus tauri</name>
    <name type="common">Marine green alga</name>
    <dbReference type="NCBI Taxonomy" id="70448"/>
    <lineage>
        <taxon>Eukaryota</taxon>
        <taxon>Viridiplantae</taxon>
        <taxon>Chlorophyta</taxon>
        <taxon>Mamiellophyceae</taxon>
        <taxon>Mamiellales</taxon>
        <taxon>Bathycoccaceae</taxon>
        <taxon>Ostreococcus</taxon>
    </lineage>
</organism>
<protein>
    <recommendedName>
        <fullName evidence="5">Protein PsbN</fullName>
    </recommendedName>
</protein>
<comment type="function">
    <text evidence="5">May play a role in photosystem I and II biogenesis.</text>
</comment>
<dbReference type="EMBL" id="KF285529">
    <property type="protein sequence ID" value="AGW30924.1"/>
    <property type="molecule type" value="Genomic_DNA"/>
</dbReference>
<evidence type="ECO:0000256" key="5">
    <source>
        <dbReference type="HAMAP-Rule" id="MF_00293"/>
    </source>
</evidence>
<keyword evidence="5" id="KW-0793">Thylakoid</keyword>
<reference evidence="6" key="1">
    <citation type="journal article" date="2013" name="Genome Biol. Evol.">
        <title>Organellar Inheritance in the Green Lineage: Insights from Ostreococcus tauri.</title>
        <authorList>
            <person name="Blanc-Mathieu R."/>
            <person name="Sanchez-Ferandin S."/>
            <person name="Eyre-Walker A."/>
            <person name="Piganeau G."/>
        </authorList>
    </citation>
    <scope>NUCLEOTIDE SEQUENCE</scope>
    <source>
        <strain evidence="7">RCC1108</strain>
        <strain evidence="8">RCC1110</strain>
        <strain evidence="9">RCC1112</strain>
        <strain evidence="10">RCC1114</strain>
        <strain evidence="11">RCC1115</strain>
        <strain evidence="12">RCC1116</strain>
        <strain evidence="13">RCC1117</strain>
        <strain evidence="14">RCC1118</strain>
        <strain evidence="15">RCC1123</strain>
        <strain evidence="16">RCC1558</strain>
        <strain evidence="17">RCC1559</strain>
        <strain evidence="18">RCC1561</strain>
    </source>
</reference>
<evidence type="ECO:0000313" key="17">
    <source>
        <dbReference type="EMBL" id="AGW31107.1"/>
    </source>
</evidence>
<evidence type="ECO:0000256" key="4">
    <source>
        <dbReference type="ARBA" id="ARBA00023136"/>
    </source>
</evidence>
<comment type="subcellular location">
    <subcellularLocation>
        <location evidence="1">Membrane</location>
        <topology evidence="1">Single-pass membrane protein</topology>
    </subcellularLocation>
    <subcellularLocation>
        <location evidence="5">Plastid</location>
        <location evidence="5">Chloroplast thylakoid membrane</location>
        <topology evidence="5">Single-pass membrane protein</topology>
    </subcellularLocation>
</comment>
<evidence type="ECO:0000313" key="14">
    <source>
        <dbReference type="EMBL" id="AGW30924.1"/>
    </source>
</evidence>
<name>S5PVQ0_OSTTA</name>
<dbReference type="Pfam" id="PF02468">
    <property type="entry name" value="PsbN"/>
    <property type="match status" value="1"/>
</dbReference>